<dbReference type="Pfam" id="PF02720">
    <property type="entry name" value="DUF222"/>
    <property type="match status" value="1"/>
</dbReference>
<dbReference type="GO" id="GO:0003677">
    <property type="term" value="F:DNA binding"/>
    <property type="evidence" value="ECO:0007669"/>
    <property type="project" value="InterPro"/>
</dbReference>
<evidence type="ECO:0000259" key="3">
    <source>
        <dbReference type="PROSITE" id="PS51737"/>
    </source>
</evidence>
<dbReference type="KEGG" id="mdr:MDOR_35200"/>
<feature type="domain" description="Resolvase/invertase-type recombinase catalytic" evidence="2">
    <location>
        <begin position="361"/>
        <end position="509"/>
    </location>
</feature>
<dbReference type="InterPro" id="IPR003870">
    <property type="entry name" value="DUF222"/>
</dbReference>
<evidence type="ECO:0000256" key="1">
    <source>
        <dbReference type="SAM" id="MobiDB-lite"/>
    </source>
</evidence>
<dbReference type="Pfam" id="PF13408">
    <property type="entry name" value="Zn_ribbon_recom"/>
    <property type="match status" value="1"/>
</dbReference>
<name>A0A7I7VYA4_9MYCO</name>
<dbReference type="EMBL" id="AP022605">
    <property type="protein sequence ID" value="BBZ09351.1"/>
    <property type="molecule type" value="Genomic_DNA"/>
</dbReference>
<protein>
    <recommendedName>
        <fullName evidence="6">Serine recombinase</fullName>
    </recommendedName>
</protein>
<dbReference type="SMART" id="SM00507">
    <property type="entry name" value="HNHc"/>
    <property type="match status" value="1"/>
</dbReference>
<dbReference type="CDD" id="cd00338">
    <property type="entry name" value="Ser_Recombinase"/>
    <property type="match status" value="1"/>
</dbReference>
<dbReference type="CDD" id="cd00085">
    <property type="entry name" value="HNHc"/>
    <property type="match status" value="1"/>
</dbReference>
<sequence length="825" mass="90027">MSSGASSFVPSAPRAAPLEVLCEELAELAGQRNAIDGRIVEIAAEIDREELGGITGARSVAALMAWKTRSSSRNGNTIAAVAHRVAEFPRCVAGLREGRLSLDQVGVIAEGAGAGSDEHYAELAAHATVNQLRTAIKLEPHPQPHPQPKPRPEPQASISKTTDGEYTYWRITLPNVESAKLDAALQSHHDALIAQWKRDHGDTPAADRPPLPTIADAFTALVEAGWDAHAARRPHGHRTTVVMHVDVKDRIAALHLGPLLSDADRRYLGCDATCEVWFHRDGQVIGSGRTTRLINRRLRRALEHRDPTCVVPACGATRGLHAHHIRHWEDGGATDLDKLKYRETTLMTKPKTPGPRVGVRSAAIYARISADVEGTGLGVARQLEDCRKLAADRGWPIGDEYVDNDVSAYSGKPRREYARMLDDLKSGARDAVIVYNLDRLHRRPVELEDFVTLCESVGVRDVATVTADIDLGNDDGLFMARIFAAFAAKESGRKSARIRRKMLQNAEQGLPHGSARPFGYENDKITIRTVEAKVIREMVDRYLAGASIRSLTIWLNDTGVAPAVAKSWQTTAVRQILTSGRIAGLREHHGEVIGPAMWPAIITTVERDRILARMTARSVTKTRAPRTYLLSGMLRCGRCGNRLFSQARHSNPNNRVRRYVCLKGPDHGGCGRLTVVALPVEELLTDAVLTRLDSPPLAEALDGKASVEADVAALAAQLDADTTRLDELAGLYAEGAVSAREWIAARDPINERIAQARRDIAKATDTSAVVELVGTGDVLRGQWDGLDIGRQQVVVRSVLDHAVIAPGTPGSRKLDINRVRPHWRV</sequence>
<evidence type="ECO:0000259" key="2">
    <source>
        <dbReference type="PROSITE" id="PS51736"/>
    </source>
</evidence>
<evidence type="ECO:0000313" key="4">
    <source>
        <dbReference type="EMBL" id="BBZ09351.1"/>
    </source>
</evidence>
<dbReference type="SUPFAM" id="SSF53041">
    <property type="entry name" value="Resolvase-like"/>
    <property type="match status" value="1"/>
</dbReference>
<dbReference type="GO" id="GO:0000150">
    <property type="term" value="F:DNA strand exchange activity"/>
    <property type="evidence" value="ECO:0007669"/>
    <property type="project" value="InterPro"/>
</dbReference>
<dbReference type="SMART" id="SM00857">
    <property type="entry name" value="Resolvase"/>
    <property type="match status" value="1"/>
</dbReference>
<gene>
    <name evidence="4" type="ORF">MDOR_35200</name>
</gene>
<dbReference type="InterPro" id="IPR011109">
    <property type="entry name" value="DNA_bind_recombinase_dom"/>
</dbReference>
<dbReference type="Gene3D" id="3.90.1750.20">
    <property type="entry name" value="Putative Large Serine Recombinase, Chain B, Domain 2"/>
    <property type="match status" value="1"/>
</dbReference>
<feature type="region of interest" description="Disordered" evidence="1">
    <location>
        <begin position="139"/>
        <end position="161"/>
    </location>
</feature>
<dbReference type="Pfam" id="PF00239">
    <property type="entry name" value="Resolvase"/>
    <property type="match status" value="1"/>
</dbReference>
<dbReference type="Proteomes" id="UP000467201">
    <property type="component" value="Chromosome"/>
</dbReference>
<evidence type="ECO:0000313" key="5">
    <source>
        <dbReference type="Proteomes" id="UP000467201"/>
    </source>
</evidence>
<evidence type="ECO:0008006" key="6">
    <source>
        <dbReference type="Google" id="ProtNLM"/>
    </source>
</evidence>
<dbReference type="InterPro" id="IPR050639">
    <property type="entry name" value="SSR_resolvase"/>
</dbReference>
<dbReference type="PANTHER" id="PTHR30461">
    <property type="entry name" value="DNA-INVERTASE FROM LAMBDOID PROPHAGE"/>
    <property type="match status" value="1"/>
</dbReference>
<proteinExistence type="predicted"/>
<dbReference type="InterPro" id="IPR025827">
    <property type="entry name" value="Zn_ribbon_recom_dom"/>
</dbReference>
<dbReference type="Gene3D" id="3.40.50.1390">
    <property type="entry name" value="Resolvase, N-terminal catalytic domain"/>
    <property type="match status" value="1"/>
</dbReference>
<dbReference type="PROSITE" id="PS51737">
    <property type="entry name" value="RECOMBINASE_DNA_BIND"/>
    <property type="match status" value="1"/>
</dbReference>
<dbReference type="PROSITE" id="PS51736">
    <property type="entry name" value="RECOMBINASES_3"/>
    <property type="match status" value="1"/>
</dbReference>
<feature type="domain" description="Recombinase" evidence="3">
    <location>
        <begin position="517"/>
        <end position="620"/>
    </location>
</feature>
<dbReference type="InterPro" id="IPR038109">
    <property type="entry name" value="DNA_bind_recomb_sf"/>
</dbReference>
<dbReference type="AlphaFoldDB" id="A0A7I7VYA4"/>
<dbReference type="PANTHER" id="PTHR30461:SF23">
    <property type="entry name" value="DNA RECOMBINASE-RELATED"/>
    <property type="match status" value="1"/>
</dbReference>
<dbReference type="InterPro" id="IPR006119">
    <property type="entry name" value="Resolv_N"/>
</dbReference>
<organism evidence="4 5">
    <name type="scientific">Mycolicibacterium doricum</name>
    <dbReference type="NCBI Taxonomy" id="126673"/>
    <lineage>
        <taxon>Bacteria</taxon>
        <taxon>Bacillati</taxon>
        <taxon>Actinomycetota</taxon>
        <taxon>Actinomycetes</taxon>
        <taxon>Mycobacteriales</taxon>
        <taxon>Mycobacteriaceae</taxon>
        <taxon>Mycolicibacterium</taxon>
    </lineage>
</organism>
<accession>A0A7I7VYA4</accession>
<reference evidence="4 5" key="1">
    <citation type="journal article" date="2019" name="Emerg. Microbes Infect.">
        <title>Comprehensive subspecies identification of 175 nontuberculous mycobacteria species based on 7547 genomic profiles.</title>
        <authorList>
            <person name="Matsumoto Y."/>
            <person name="Kinjo T."/>
            <person name="Motooka D."/>
            <person name="Nabeya D."/>
            <person name="Jung N."/>
            <person name="Uechi K."/>
            <person name="Horii T."/>
            <person name="Iida T."/>
            <person name="Fujita J."/>
            <person name="Nakamura S."/>
        </authorList>
    </citation>
    <scope>NUCLEOTIDE SEQUENCE [LARGE SCALE GENOMIC DNA]</scope>
    <source>
        <strain evidence="4 5">JCM 12405</strain>
    </source>
</reference>
<dbReference type="InterPro" id="IPR036162">
    <property type="entry name" value="Resolvase-like_N_sf"/>
</dbReference>
<dbReference type="InterPro" id="IPR003615">
    <property type="entry name" value="HNH_nuc"/>
</dbReference>
<dbReference type="Pfam" id="PF07508">
    <property type="entry name" value="Recombinase"/>
    <property type="match status" value="1"/>
</dbReference>